<dbReference type="Proteomes" id="UP001595712">
    <property type="component" value="Unassembled WGS sequence"/>
</dbReference>
<accession>A0ABV7PRS8</accession>
<protein>
    <submittedName>
        <fullName evidence="3">Uncharacterized protein</fullName>
    </submittedName>
</protein>
<dbReference type="EMBL" id="JBHRWO010000004">
    <property type="protein sequence ID" value="MFC3491241.1"/>
    <property type="molecule type" value="Genomic_DNA"/>
</dbReference>
<dbReference type="SUPFAM" id="SSF75011">
    <property type="entry name" value="3-carboxy-cis,cis-mucoante lactonizing enzyme"/>
    <property type="match status" value="1"/>
</dbReference>
<evidence type="ECO:0000256" key="1">
    <source>
        <dbReference type="SAM" id="MobiDB-lite"/>
    </source>
</evidence>
<feature type="chain" id="PRO_5045297676" evidence="2">
    <location>
        <begin position="32"/>
        <end position="387"/>
    </location>
</feature>
<keyword evidence="2" id="KW-0732">Signal</keyword>
<comment type="caution">
    <text evidence="3">The sequence shown here is derived from an EMBL/GenBank/DDBJ whole genome shotgun (WGS) entry which is preliminary data.</text>
</comment>
<keyword evidence="4" id="KW-1185">Reference proteome</keyword>
<evidence type="ECO:0000313" key="3">
    <source>
        <dbReference type="EMBL" id="MFC3491241.1"/>
    </source>
</evidence>
<feature type="region of interest" description="Disordered" evidence="1">
    <location>
        <begin position="31"/>
        <end position="57"/>
    </location>
</feature>
<name>A0ABV7PRS8_9ACTN</name>
<sequence>MPHTRTKCRWAATVVGVSALLLATACGGREAADSATPAPEATAAEPTSSEPVDAPPSRAVIVEPDTTVIAVADGQAHPLEDTSATPGQKVLWSRDGSLMTVNTGEDFWEWTGPESDGALIHECGTSCQGVYLADDPDQLYSFHDNEIQHLPADTSATTEPVTIADPEAHGGRVWGGVDGKILVGDEGPETRADAVDLWLIDPATGTTAATGDLPTGLGLWTQRTALSADGTQLAVEYEGDSPDGCPVSDSIATVDTTALTATETPALPAASHGGGVATWDLFFNGGNLYAVFAELYDGCAEVAPMGLWRLNNESWTQVSEGDFYSVRPLEALDGMGSASALVVDADFTCRVVDLPDGALRTDLGECEPEVWSTPTWNEIDLSGIEGL</sequence>
<feature type="compositionally biased region" description="Low complexity" evidence="1">
    <location>
        <begin position="33"/>
        <end position="51"/>
    </location>
</feature>
<gene>
    <name evidence="3" type="ORF">ACFO8M_01905</name>
</gene>
<evidence type="ECO:0000313" key="4">
    <source>
        <dbReference type="Proteomes" id="UP001595712"/>
    </source>
</evidence>
<reference evidence="4" key="1">
    <citation type="journal article" date="2019" name="Int. J. Syst. Evol. Microbiol.">
        <title>The Global Catalogue of Microorganisms (GCM) 10K type strain sequencing project: providing services to taxonomists for standard genome sequencing and annotation.</title>
        <authorList>
            <consortium name="The Broad Institute Genomics Platform"/>
            <consortium name="The Broad Institute Genome Sequencing Center for Infectious Disease"/>
            <person name="Wu L."/>
            <person name="Ma J."/>
        </authorList>
    </citation>
    <scope>NUCLEOTIDE SEQUENCE [LARGE SCALE GENOMIC DNA]</scope>
    <source>
        <strain evidence="4">CGMCC 4.7396</strain>
    </source>
</reference>
<dbReference type="RefSeq" id="WP_387969738.1">
    <property type="nucleotide sequence ID" value="NZ_JBHRWO010000004.1"/>
</dbReference>
<organism evidence="3 4">
    <name type="scientific">Glycomyces rhizosphaerae</name>
    <dbReference type="NCBI Taxonomy" id="2054422"/>
    <lineage>
        <taxon>Bacteria</taxon>
        <taxon>Bacillati</taxon>
        <taxon>Actinomycetota</taxon>
        <taxon>Actinomycetes</taxon>
        <taxon>Glycomycetales</taxon>
        <taxon>Glycomycetaceae</taxon>
        <taxon>Glycomyces</taxon>
    </lineage>
</organism>
<evidence type="ECO:0000256" key="2">
    <source>
        <dbReference type="SAM" id="SignalP"/>
    </source>
</evidence>
<dbReference type="PROSITE" id="PS51257">
    <property type="entry name" value="PROKAR_LIPOPROTEIN"/>
    <property type="match status" value="1"/>
</dbReference>
<feature type="signal peptide" evidence="2">
    <location>
        <begin position="1"/>
        <end position="31"/>
    </location>
</feature>
<proteinExistence type="predicted"/>